<dbReference type="OrthoDB" id="433681at2"/>
<organism evidence="3 4">
    <name type="scientific">Noviherbaspirillum sedimenti</name>
    <dbReference type="NCBI Taxonomy" id="2320865"/>
    <lineage>
        <taxon>Bacteria</taxon>
        <taxon>Pseudomonadati</taxon>
        <taxon>Pseudomonadota</taxon>
        <taxon>Betaproteobacteria</taxon>
        <taxon>Burkholderiales</taxon>
        <taxon>Oxalobacteraceae</taxon>
        <taxon>Noviherbaspirillum</taxon>
    </lineage>
</organism>
<dbReference type="InterPro" id="IPR050194">
    <property type="entry name" value="Glycosyltransferase_grp1"/>
</dbReference>
<dbReference type="SUPFAM" id="SSF53756">
    <property type="entry name" value="UDP-Glycosyltransferase/glycogen phosphorylase"/>
    <property type="match status" value="1"/>
</dbReference>
<dbReference type="GO" id="GO:0016758">
    <property type="term" value="F:hexosyltransferase activity"/>
    <property type="evidence" value="ECO:0007669"/>
    <property type="project" value="TreeGrafter"/>
</dbReference>
<dbReference type="Proteomes" id="UP000266327">
    <property type="component" value="Unassembled WGS sequence"/>
</dbReference>
<sequence length="381" mass="41798">MRVLNVNSSLDFKTGGGTAERTFQMSRFLAGEGTECTVLTIDTGLDEARIHALEPAKVLALPILWRRFYLPKISWKTITGLVNNADIIHLMGHWGVLNALVYIAVRRAGKPYVVCPAGALPIFGRSSRLKRLYNFVIGNAIIRNASAWIAVTPAEFPQFESYGIPASQVAVIANGICKDDFSSFDIVQFRNKNNLPDVPVILFMGRLNLIKGPDLLLQAFASAHEHMGDYHLVFAGPDEGMQFELHQAARQAGIAERVHFLGFVSGSDKAAAYHLASLLVVPSRQEAMSIVALEAGICGIPVMVTDQCGFDEIRSIDPVLEVPANATGIAHGLVQLVTEPDRLSRIGPALQTFVSQRYEWTSIVVKYLNLYKIILAMPVQK</sequence>
<evidence type="ECO:0000313" key="4">
    <source>
        <dbReference type="Proteomes" id="UP000266327"/>
    </source>
</evidence>
<dbReference type="Gene3D" id="3.40.50.2000">
    <property type="entry name" value="Glycogen Phosphorylase B"/>
    <property type="match status" value="2"/>
</dbReference>
<feature type="domain" description="Glycosyltransferase subfamily 4-like N-terminal" evidence="2">
    <location>
        <begin position="16"/>
        <end position="175"/>
    </location>
</feature>
<feature type="domain" description="Glycosyl transferase family 1" evidence="1">
    <location>
        <begin position="189"/>
        <end position="347"/>
    </location>
</feature>
<reference evidence="4" key="1">
    <citation type="submission" date="2018-09" db="EMBL/GenBank/DDBJ databases">
        <authorList>
            <person name="Zhu H."/>
        </authorList>
    </citation>
    <scope>NUCLEOTIDE SEQUENCE [LARGE SCALE GENOMIC DNA]</scope>
    <source>
        <strain evidence="4">K1S02-23</strain>
    </source>
</reference>
<dbReference type="Pfam" id="PF00534">
    <property type="entry name" value="Glycos_transf_1"/>
    <property type="match status" value="1"/>
</dbReference>
<dbReference type="PANTHER" id="PTHR45947:SF3">
    <property type="entry name" value="SULFOQUINOVOSYL TRANSFERASE SQD2"/>
    <property type="match status" value="1"/>
</dbReference>
<name>A0A3A3GPL3_9BURK</name>
<dbReference type="InterPro" id="IPR028098">
    <property type="entry name" value="Glyco_trans_4-like_N"/>
</dbReference>
<evidence type="ECO:0000313" key="3">
    <source>
        <dbReference type="EMBL" id="RJG02930.1"/>
    </source>
</evidence>
<protein>
    <submittedName>
        <fullName evidence="3">Glycosyltransferase</fullName>
    </submittedName>
</protein>
<proteinExistence type="predicted"/>
<comment type="caution">
    <text evidence="3">The sequence shown here is derived from an EMBL/GenBank/DDBJ whole genome shotgun (WGS) entry which is preliminary data.</text>
</comment>
<dbReference type="EMBL" id="QYUQ01000002">
    <property type="protein sequence ID" value="RJG02930.1"/>
    <property type="molecule type" value="Genomic_DNA"/>
</dbReference>
<dbReference type="RefSeq" id="WP_119786430.1">
    <property type="nucleotide sequence ID" value="NZ_QYUQ01000002.1"/>
</dbReference>
<dbReference type="InterPro" id="IPR001296">
    <property type="entry name" value="Glyco_trans_1"/>
</dbReference>
<dbReference type="Pfam" id="PF13579">
    <property type="entry name" value="Glyco_trans_4_4"/>
    <property type="match status" value="1"/>
</dbReference>
<evidence type="ECO:0000259" key="2">
    <source>
        <dbReference type="Pfam" id="PF13579"/>
    </source>
</evidence>
<accession>A0A3A3GPL3</accession>
<evidence type="ECO:0000259" key="1">
    <source>
        <dbReference type="Pfam" id="PF00534"/>
    </source>
</evidence>
<gene>
    <name evidence="3" type="ORF">D3878_16195</name>
</gene>
<dbReference type="PANTHER" id="PTHR45947">
    <property type="entry name" value="SULFOQUINOVOSYL TRANSFERASE SQD2"/>
    <property type="match status" value="1"/>
</dbReference>
<dbReference type="AlphaFoldDB" id="A0A3A3GPL3"/>
<keyword evidence="4" id="KW-1185">Reference proteome</keyword>
<keyword evidence="3" id="KW-0808">Transferase</keyword>